<proteinExistence type="predicted"/>
<organism evidence="1">
    <name type="scientific">virus sp. ctkyY8</name>
    <dbReference type="NCBI Taxonomy" id="2827995"/>
    <lineage>
        <taxon>Viruses</taxon>
    </lineage>
</organism>
<dbReference type="EMBL" id="BK059095">
    <property type="protein sequence ID" value="DAE29541.1"/>
    <property type="molecule type" value="Genomic_DNA"/>
</dbReference>
<protein>
    <submittedName>
        <fullName evidence="1">Antitoxin</fullName>
    </submittedName>
</protein>
<sequence length="128" mass="14893">MMKKFFSKLHSQIEIIKIYFNKIFIAMKKNLPESHFLPMDEEEMELMNLIKKGEIKISPKNSLAKSVLESIKKDSEKTSVSLRINSHSLDVIKKFSKKSGVGYQTFLLKYIDQIADEIETSEKILSYK</sequence>
<reference evidence="1" key="1">
    <citation type="journal article" date="2021" name="Proc. Natl. Acad. Sci. U.S.A.">
        <title>A Catalog of Tens of Thousands of Viruses from Human Metagenomes Reveals Hidden Associations with Chronic Diseases.</title>
        <authorList>
            <person name="Tisza M.J."/>
            <person name="Buck C.B."/>
        </authorList>
    </citation>
    <scope>NUCLEOTIDE SEQUENCE</scope>
    <source>
        <strain evidence="1">CtkyY8</strain>
    </source>
</reference>
<name>A0A8S5REP8_9VIRU</name>
<evidence type="ECO:0000313" key="1">
    <source>
        <dbReference type="EMBL" id="DAE29541.1"/>
    </source>
</evidence>
<accession>A0A8S5REP8</accession>